<dbReference type="SUPFAM" id="SSF47370">
    <property type="entry name" value="Bromodomain"/>
    <property type="match status" value="1"/>
</dbReference>
<dbReference type="Proteomes" id="UP001162131">
    <property type="component" value="Unassembled WGS sequence"/>
</dbReference>
<accession>A0AAU9JHW4</accession>
<reference evidence="6" key="1">
    <citation type="submission" date="2021-09" db="EMBL/GenBank/DDBJ databases">
        <authorList>
            <consortium name="AG Swart"/>
            <person name="Singh M."/>
            <person name="Singh A."/>
            <person name="Seah K."/>
            <person name="Emmerich C."/>
        </authorList>
    </citation>
    <scope>NUCLEOTIDE SEQUENCE</scope>
    <source>
        <strain evidence="6">ATCC30299</strain>
    </source>
</reference>
<dbReference type="AlphaFoldDB" id="A0AAU9JHW4"/>
<keyword evidence="2 4" id="KW-0103">Bromodomain</keyword>
<dbReference type="Pfam" id="PF00439">
    <property type="entry name" value="Bromodomain"/>
    <property type="match status" value="1"/>
</dbReference>
<organism evidence="6 7">
    <name type="scientific">Blepharisma stoltei</name>
    <dbReference type="NCBI Taxonomy" id="1481888"/>
    <lineage>
        <taxon>Eukaryota</taxon>
        <taxon>Sar</taxon>
        <taxon>Alveolata</taxon>
        <taxon>Ciliophora</taxon>
        <taxon>Postciliodesmatophora</taxon>
        <taxon>Heterotrichea</taxon>
        <taxon>Heterotrichida</taxon>
        <taxon>Blepharismidae</taxon>
        <taxon>Blepharisma</taxon>
    </lineage>
</organism>
<dbReference type="SMART" id="SM00297">
    <property type="entry name" value="BROMO"/>
    <property type="match status" value="1"/>
</dbReference>
<evidence type="ECO:0000313" key="7">
    <source>
        <dbReference type="Proteomes" id="UP001162131"/>
    </source>
</evidence>
<dbReference type="InterPro" id="IPR038336">
    <property type="entry name" value="NET_sf"/>
</dbReference>
<evidence type="ECO:0000256" key="2">
    <source>
        <dbReference type="ARBA" id="ARBA00023117"/>
    </source>
</evidence>
<dbReference type="Pfam" id="PF17035">
    <property type="entry name" value="BET"/>
    <property type="match status" value="1"/>
</dbReference>
<comment type="caution">
    <text evidence="6">The sequence shown here is derived from an EMBL/GenBank/DDBJ whole genome shotgun (WGS) entry which is preliminary data.</text>
</comment>
<evidence type="ECO:0000256" key="4">
    <source>
        <dbReference type="PROSITE-ProRule" id="PRU00035"/>
    </source>
</evidence>
<keyword evidence="7" id="KW-1185">Reference proteome</keyword>
<evidence type="ECO:0000256" key="1">
    <source>
        <dbReference type="ARBA" id="ARBA00023015"/>
    </source>
</evidence>
<evidence type="ECO:0000313" key="6">
    <source>
        <dbReference type="EMBL" id="CAG9321299.1"/>
    </source>
</evidence>
<protein>
    <recommendedName>
        <fullName evidence="5">Bromo domain-containing protein</fullName>
    </recommendedName>
</protein>
<dbReference type="PANTHER" id="PTHR45926">
    <property type="entry name" value="OSJNBA0053K19.4 PROTEIN"/>
    <property type="match status" value="1"/>
</dbReference>
<name>A0AAU9JHW4_9CILI</name>
<dbReference type="Gene3D" id="1.20.920.10">
    <property type="entry name" value="Bromodomain-like"/>
    <property type="match status" value="1"/>
</dbReference>
<dbReference type="InterPro" id="IPR001487">
    <property type="entry name" value="Bromodomain"/>
</dbReference>
<dbReference type="InterPro" id="IPR036427">
    <property type="entry name" value="Bromodomain-like_sf"/>
</dbReference>
<sequence>MSIKRSGISRDESLRAFCLINYLIEQPESLEFQNPVDYKALRLEDYPAIIRNPMDLNTIKKKLKLSQYQGLSEVLADLSLIWNNCRTYNTSDTFVYCQAEVMERHMTRYCNQHGIPYDFSIKRPTIDSEAKVSDLQEKIDLSMRIKYVNHKTLAQIVELIEKECPHIIQRLAEEKIQLRFDAIDKITLRKIAKLTYEEIGEEENCSGPIKKLKTN</sequence>
<evidence type="ECO:0000256" key="3">
    <source>
        <dbReference type="ARBA" id="ARBA00023163"/>
    </source>
</evidence>
<dbReference type="CDD" id="cd04369">
    <property type="entry name" value="Bromodomain"/>
    <property type="match status" value="1"/>
</dbReference>
<dbReference type="EMBL" id="CAJZBQ010000028">
    <property type="protein sequence ID" value="CAG9321299.1"/>
    <property type="molecule type" value="Genomic_DNA"/>
</dbReference>
<dbReference type="PROSITE" id="PS50014">
    <property type="entry name" value="BROMODOMAIN_2"/>
    <property type="match status" value="1"/>
</dbReference>
<keyword evidence="1" id="KW-0805">Transcription regulation</keyword>
<evidence type="ECO:0000259" key="5">
    <source>
        <dbReference type="PROSITE" id="PS50014"/>
    </source>
</evidence>
<dbReference type="InterPro" id="IPR027353">
    <property type="entry name" value="NET_dom"/>
</dbReference>
<keyword evidence="3" id="KW-0804">Transcription</keyword>
<proteinExistence type="predicted"/>
<dbReference type="Gene3D" id="1.20.1270.220">
    <property type="match status" value="1"/>
</dbReference>
<gene>
    <name evidence="6" type="ORF">BSTOLATCC_MIC28584</name>
</gene>
<feature type="domain" description="Bromo" evidence="5">
    <location>
        <begin position="24"/>
        <end position="96"/>
    </location>
</feature>
<dbReference type="PRINTS" id="PR00503">
    <property type="entry name" value="BROMODOMAIN"/>
</dbReference>